<dbReference type="Pfam" id="PF18885">
    <property type="entry name" value="DUF5648"/>
    <property type="match status" value="1"/>
</dbReference>
<protein>
    <recommendedName>
        <fullName evidence="3">DUF5648 domain-containing protein</fullName>
    </recommendedName>
</protein>
<name>A0A8H5BNQ8_9AGAR</name>
<accession>A0A8H5BNQ8</accession>
<reference evidence="4 5" key="1">
    <citation type="journal article" date="2020" name="ISME J.">
        <title>Uncovering the hidden diversity of litter-decomposition mechanisms in mushroom-forming fungi.</title>
        <authorList>
            <person name="Floudas D."/>
            <person name="Bentzer J."/>
            <person name="Ahren D."/>
            <person name="Johansson T."/>
            <person name="Persson P."/>
            <person name="Tunlid A."/>
        </authorList>
    </citation>
    <scope>NUCLEOTIDE SEQUENCE [LARGE SCALE GENOMIC DNA]</scope>
    <source>
        <strain evidence="4 5">CBS 101986</strain>
    </source>
</reference>
<gene>
    <name evidence="4" type="ORF">D9619_003886</name>
</gene>
<feature type="signal peptide" evidence="2">
    <location>
        <begin position="1"/>
        <end position="18"/>
    </location>
</feature>
<dbReference type="Proteomes" id="UP000567179">
    <property type="component" value="Unassembled WGS sequence"/>
</dbReference>
<dbReference type="AlphaFoldDB" id="A0A8H5BNQ8"/>
<keyword evidence="2" id="KW-0732">Signal</keyword>
<comment type="caution">
    <text evidence="4">The sequence shown here is derived from an EMBL/GenBank/DDBJ whole genome shotgun (WGS) entry which is preliminary data.</text>
</comment>
<feature type="chain" id="PRO_5034354361" description="DUF5648 domain-containing protein" evidence="2">
    <location>
        <begin position="19"/>
        <end position="348"/>
    </location>
</feature>
<organism evidence="4 5">
    <name type="scientific">Psilocybe cf. subviscida</name>
    <dbReference type="NCBI Taxonomy" id="2480587"/>
    <lineage>
        <taxon>Eukaryota</taxon>
        <taxon>Fungi</taxon>
        <taxon>Dikarya</taxon>
        <taxon>Basidiomycota</taxon>
        <taxon>Agaricomycotina</taxon>
        <taxon>Agaricomycetes</taxon>
        <taxon>Agaricomycetidae</taxon>
        <taxon>Agaricales</taxon>
        <taxon>Agaricineae</taxon>
        <taxon>Strophariaceae</taxon>
        <taxon>Psilocybe</taxon>
    </lineage>
</organism>
<evidence type="ECO:0000313" key="5">
    <source>
        <dbReference type="Proteomes" id="UP000567179"/>
    </source>
</evidence>
<feature type="region of interest" description="Disordered" evidence="1">
    <location>
        <begin position="194"/>
        <end position="222"/>
    </location>
</feature>
<feature type="compositionally biased region" description="Low complexity" evidence="1">
    <location>
        <begin position="211"/>
        <end position="222"/>
    </location>
</feature>
<sequence length="348" mass="36796">MIRLFNSLIALMIPVLLGLTSIATPLPSTNILPTAGAVTDKSSRTESTCADSSIARTLFVAFSGARLAHFLHFHSVFVSSDSAEAAGPPLWSFQGPVGKAWKTQQPSTVPLFSLAKPSGNDFLLGIGSDAQTPPIVSGFGNNGLVGWVYGTAVCGSVPLLSAALATQSDHYWTTDADEHADLLARGWTDGGIVAYQDNDEDKPAEEHQDDSSPLLSSSSSSSHLGLLHLQPRPLLHPRRPRLPSPCCPSLPAFPTARSRLFHGFCQAVVAVLTVSLAIGQPSLGAFSLQGEEDDVDVIPSLEELMVALSLFKSELVSVQLQAKLSRLANFKIAVRNAGTTPSNYPASS</sequence>
<dbReference type="InterPro" id="IPR043708">
    <property type="entry name" value="DUF5648"/>
</dbReference>
<proteinExistence type="predicted"/>
<evidence type="ECO:0000256" key="1">
    <source>
        <dbReference type="SAM" id="MobiDB-lite"/>
    </source>
</evidence>
<keyword evidence="5" id="KW-1185">Reference proteome</keyword>
<feature type="domain" description="DUF5648" evidence="3">
    <location>
        <begin position="88"/>
        <end position="195"/>
    </location>
</feature>
<evidence type="ECO:0000256" key="2">
    <source>
        <dbReference type="SAM" id="SignalP"/>
    </source>
</evidence>
<dbReference type="OrthoDB" id="9971254at2759"/>
<evidence type="ECO:0000259" key="3">
    <source>
        <dbReference type="Pfam" id="PF18885"/>
    </source>
</evidence>
<dbReference type="EMBL" id="JAACJJ010000014">
    <property type="protein sequence ID" value="KAF5326779.1"/>
    <property type="molecule type" value="Genomic_DNA"/>
</dbReference>
<evidence type="ECO:0000313" key="4">
    <source>
        <dbReference type="EMBL" id="KAF5326779.1"/>
    </source>
</evidence>